<name>A0A383D3D8_9ZZZZ</name>
<feature type="non-terminal residue" evidence="2">
    <location>
        <position position="237"/>
    </location>
</feature>
<feature type="non-terminal residue" evidence="2">
    <location>
        <position position="1"/>
    </location>
</feature>
<dbReference type="EMBL" id="UINC01213828">
    <property type="protein sequence ID" value="SVE38775.1"/>
    <property type="molecule type" value="Genomic_DNA"/>
</dbReference>
<sequence length="237" mass="26524">TNVAIRATLKSSGNFANNPKHKLAHLIDGKFGNSRSWISNERGKSWVEITFSKPARIEHIIWQRDRLGKYKDRLPTKYKIAIESTPGQWQMVASSENRVPFGAKFDINAVATRKDLTEAQKIKTTALLKKRAALRKELAAIETGSLAYAGKFEKPPKTFRLHRGDAMQPREAVVAGTLLKFNGARLAAEAPEAARRTALAEWIVNPENPLTARVIVNRVWQYHFGTGLVDTPNDFGH</sequence>
<dbReference type="AlphaFoldDB" id="A0A383D3D8"/>
<reference evidence="2" key="1">
    <citation type="submission" date="2018-05" db="EMBL/GenBank/DDBJ databases">
        <authorList>
            <person name="Lanie J.A."/>
            <person name="Ng W.-L."/>
            <person name="Kazmierczak K.M."/>
            <person name="Andrzejewski T.M."/>
            <person name="Davidsen T.M."/>
            <person name="Wayne K.J."/>
            <person name="Tettelin H."/>
            <person name="Glass J.I."/>
            <person name="Rusch D."/>
            <person name="Podicherti R."/>
            <person name="Tsui H.-C.T."/>
            <person name="Winkler M.E."/>
        </authorList>
    </citation>
    <scope>NUCLEOTIDE SEQUENCE</scope>
</reference>
<dbReference type="InterPro" id="IPR022655">
    <property type="entry name" value="DUF1553"/>
</dbReference>
<evidence type="ECO:0000313" key="2">
    <source>
        <dbReference type="EMBL" id="SVE38775.1"/>
    </source>
</evidence>
<accession>A0A383D3D8</accession>
<dbReference type="SUPFAM" id="SSF49785">
    <property type="entry name" value="Galactose-binding domain-like"/>
    <property type="match status" value="1"/>
</dbReference>
<evidence type="ECO:0000259" key="1">
    <source>
        <dbReference type="Pfam" id="PF07587"/>
    </source>
</evidence>
<dbReference type="InterPro" id="IPR008979">
    <property type="entry name" value="Galactose-bd-like_sf"/>
</dbReference>
<dbReference type="PANTHER" id="PTHR35889:SF3">
    <property type="entry name" value="F-BOX DOMAIN-CONTAINING PROTEIN"/>
    <property type="match status" value="1"/>
</dbReference>
<proteinExistence type="predicted"/>
<dbReference type="PANTHER" id="PTHR35889">
    <property type="entry name" value="CYCLOINULO-OLIGOSACCHARIDE FRUCTANOTRANSFERASE-RELATED"/>
    <property type="match status" value="1"/>
</dbReference>
<organism evidence="2">
    <name type="scientific">marine metagenome</name>
    <dbReference type="NCBI Taxonomy" id="408172"/>
    <lineage>
        <taxon>unclassified sequences</taxon>
        <taxon>metagenomes</taxon>
        <taxon>ecological metagenomes</taxon>
    </lineage>
</organism>
<dbReference type="Pfam" id="PF07587">
    <property type="entry name" value="PSD1"/>
    <property type="match status" value="1"/>
</dbReference>
<gene>
    <name evidence="2" type="ORF">METZ01_LOCUS491629</name>
</gene>
<feature type="domain" description="DUF1553" evidence="1">
    <location>
        <begin position="195"/>
        <end position="237"/>
    </location>
</feature>
<protein>
    <recommendedName>
        <fullName evidence="1">DUF1553 domain-containing protein</fullName>
    </recommendedName>
</protein>
<dbReference type="Gene3D" id="2.60.120.260">
    <property type="entry name" value="Galactose-binding domain-like"/>
    <property type="match status" value="1"/>
</dbReference>